<dbReference type="InterPro" id="IPR027417">
    <property type="entry name" value="P-loop_NTPase"/>
</dbReference>
<dbReference type="RefSeq" id="WP_053234293.1">
    <property type="nucleotide sequence ID" value="NZ_CP011125.1"/>
</dbReference>
<dbReference type="KEGG" id="samy:DB32_004129"/>
<sequence length="306" mass="31536">MSRGEARLGALSVAWDVPDALPGATGGLEHLPATTRSDDVATFPWIVDRGPVGIAPERYAAFYGPVRLVFEPFDAVRVWSPSADLRVTPKGLRGRAEGPCALAASIALHVVAAHGGLAHAHAAVVCLDGATLLMPGGSGSGKTSAALAVARGGGVLVCDDAAYVDVDRVVWPVRRPPHVSDTTLAAHPDLDVLGAVFDGSVSKFRARLPDPRDAPPARIDAVVLPTIDRGARTSIEPVEAAAVFATLLGSSALAVVPGAPHRDAMIDILADLAAVPAARLVAGPDALLDPLVIARALRAWLATRPR</sequence>
<proteinExistence type="predicted"/>
<dbReference type="Proteomes" id="UP000034883">
    <property type="component" value="Chromosome"/>
</dbReference>
<dbReference type="SUPFAM" id="SSF53795">
    <property type="entry name" value="PEP carboxykinase-like"/>
    <property type="match status" value="1"/>
</dbReference>
<protein>
    <recommendedName>
        <fullName evidence="3">HPr kinase</fullName>
    </recommendedName>
</protein>
<evidence type="ECO:0000313" key="2">
    <source>
        <dbReference type="Proteomes" id="UP000034883"/>
    </source>
</evidence>
<evidence type="ECO:0008006" key="3">
    <source>
        <dbReference type="Google" id="ProtNLM"/>
    </source>
</evidence>
<organism evidence="1 2">
    <name type="scientific">Sandaracinus amylolyticus</name>
    <dbReference type="NCBI Taxonomy" id="927083"/>
    <lineage>
        <taxon>Bacteria</taxon>
        <taxon>Pseudomonadati</taxon>
        <taxon>Myxococcota</taxon>
        <taxon>Polyangia</taxon>
        <taxon>Polyangiales</taxon>
        <taxon>Sandaracinaceae</taxon>
        <taxon>Sandaracinus</taxon>
    </lineage>
</organism>
<name>A0A0F6W472_9BACT</name>
<evidence type="ECO:0000313" key="1">
    <source>
        <dbReference type="EMBL" id="AKF06980.1"/>
    </source>
</evidence>
<dbReference type="AlphaFoldDB" id="A0A0F6W472"/>
<accession>A0A0F6W472</accession>
<keyword evidence="2" id="KW-1185">Reference proteome</keyword>
<dbReference type="EMBL" id="CP011125">
    <property type="protein sequence ID" value="AKF06980.1"/>
    <property type="molecule type" value="Genomic_DNA"/>
</dbReference>
<dbReference type="STRING" id="927083.DB32_004129"/>
<dbReference type="Gene3D" id="3.40.50.300">
    <property type="entry name" value="P-loop containing nucleotide triphosphate hydrolases"/>
    <property type="match status" value="1"/>
</dbReference>
<reference evidence="1 2" key="1">
    <citation type="submission" date="2015-03" db="EMBL/GenBank/DDBJ databases">
        <title>Genome assembly of Sandaracinus amylolyticus DSM 53668.</title>
        <authorList>
            <person name="Sharma G."/>
            <person name="Subramanian S."/>
        </authorList>
    </citation>
    <scope>NUCLEOTIDE SEQUENCE [LARGE SCALE GENOMIC DNA]</scope>
    <source>
        <strain evidence="1 2">DSM 53668</strain>
    </source>
</reference>
<gene>
    <name evidence="1" type="ORF">DB32_004129</name>
</gene>